<gene>
    <name evidence="1" type="ORF">HKX06_07065</name>
</gene>
<sequence length="143" mass="16003">MAKLPGEAIEVINRNALVSLALARGYIAFLPVYDGGVDFILYNESADDVQKVQLKSRWTIDTKYQGRGIAIAFPDRGCWYLVPHDELVRMADGYGFTAQTSWTKPGGAYSYAPLSKRMVEDLKPYRFESLETVTERAAIEASE</sequence>
<dbReference type="AlphaFoldDB" id="A0A7Y2KND8"/>
<evidence type="ECO:0008006" key="3">
    <source>
        <dbReference type="Google" id="ProtNLM"/>
    </source>
</evidence>
<protein>
    <recommendedName>
        <fullName evidence="3">PD(D/E)XK endonuclease domain-containing protein</fullName>
    </recommendedName>
</protein>
<proteinExistence type="predicted"/>
<reference evidence="1 2" key="1">
    <citation type="submission" date="2020-05" db="EMBL/GenBank/DDBJ databases">
        <title>Draft Genome Sequences of Sphingomonas sp. Isolated from the International Space Station.</title>
        <authorList>
            <person name="Bijlani S."/>
            <person name="Singh N.K."/>
            <person name="Mason C.E."/>
            <person name="Wang C.C."/>
            <person name="Venkateswaran K."/>
        </authorList>
    </citation>
    <scope>NUCLEOTIDE SEQUENCE [LARGE SCALE GENOMIC DNA]</scope>
    <source>
        <strain evidence="1 2">FKI-L5-BR-P1</strain>
    </source>
</reference>
<dbReference type="EMBL" id="JABEOU010000022">
    <property type="protein sequence ID" value="NNG57137.1"/>
    <property type="molecule type" value="Genomic_DNA"/>
</dbReference>
<dbReference type="RefSeq" id="WP_170170784.1">
    <property type="nucleotide sequence ID" value="NZ_JABEOU010000022.1"/>
</dbReference>
<name>A0A7Y2KND8_SPHPI</name>
<comment type="caution">
    <text evidence="1">The sequence shown here is derived from an EMBL/GenBank/DDBJ whole genome shotgun (WGS) entry which is preliminary data.</text>
</comment>
<evidence type="ECO:0000313" key="2">
    <source>
        <dbReference type="Proteomes" id="UP000550136"/>
    </source>
</evidence>
<accession>A0A7Y2KND8</accession>
<dbReference type="Proteomes" id="UP000550136">
    <property type="component" value="Unassembled WGS sequence"/>
</dbReference>
<organism evidence="1 2">
    <name type="scientific">Sphingomonas paucimobilis</name>
    <name type="common">Pseudomonas paucimobilis</name>
    <dbReference type="NCBI Taxonomy" id="13689"/>
    <lineage>
        <taxon>Bacteria</taxon>
        <taxon>Pseudomonadati</taxon>
        <taxon>Pseudomonadota</taxon>
        <taxon>Alphaproteobacteria</taxon>
        <taxon>Sphingomonadales</taxon>
        <taxon>Sphingomonadaceae</taxon>
        <taxon>Sphingomonas</taxon>
    </lineage>
</organism>
<evidence type="ECO:0000313" key="1">
    <source>
        <dbReference type="EMBL" id="NNG57137.1"/>
    </source>
</evidence>